<proteinExistence type="predicted"/>
<dbReference type="EMBL" id="LAZR01020049">
    <property type="protein sequence ID" value="KKL90286.1"/>
    <property type="molecule type" value="Genomic_DNA"/>
</dbReference>
<reference evidence="2" key="1">
    <citation type="journal article" date="2015" name="Nature">
        <title>Complex archaea that bridge the gap between prokaryotes and eukaryotes.</title>
        <authorList>
            <person name="Spang A."/>
            <person name="Saw J.H."/>
            <person name="Jorgensen S.L."/>
            <person name="Zaremba-Niedzwiedzka K."/>
            <person name="Martijn J."/>
            <person name="Lind A.E."/>
            <person name="van Eijk R."/>
            <person name="Schleper C."/>
            <person name="Guy L."/>
            <person name="Ettema T.J."/>
        </authorList>
    </citation>
    <scope>NUCLEOTIDE SEQUENCE</scope>
</reference>
<organism evidence="2">
    <name type="scientific">marine sediment metagenome</name>
    <dbReference type="NCBI Taxonomy" id="412755"/>
    <lineage>
        <taxon>unclassified sequences</taxon>
        <taxon>metagenomes</taxon>
        <taxon>ecological metagenomes</taxon>
    </lineage>
</organism>
<evidence type="ECO:0000313" key="2">
    <source>
        <dbReference type="EMBL" id="KKL90286.1"/>
    </source>
</evidence>
<dbReference type="GO" id="GO:0003824">
    <property type="term" value="F:catalytic activity"/>
    <property type="evidence" value="ECO:0007669"/>
    <property type="project" value="InterPro"/>
</dbReference>
<dbReference type="Pfam" id="PF02901">
    <property type="entry name" value="PFL-like"/>
    <property type="match status" value="1"/>
</dbReference>
<gene>
    <name evidence="2" type="ORF">LCGC14_1906180</name>
</gene>
<accession>A0A0F9GIG1</accession>
<feature type="domain" description="PFL" evidence="1">
    <location>
        <begin position="2"/>
        <end position="89"/>
    </location>
</feature>
<protein>
    <recommendedName>
        <fullName evidence="1">PFL domain-containing protein</fullName>
    </recommendedName>
</protein>
<dbReference type="Gene3D" id="3.20.70.20">
    <property type="match status" value="1"/>
</dbReference>
<name>A0A0F9GIG1_9ZZZZ</name>
<dbReference type="PROSITE" id="PS51554">
    <property type="entry name" value="PFL"/>
    <property type="match status" value="1"/>
</dbReference>
<dbReference type="InterPro" id="IPR004184">
    <property type="entry name" value="PFL_dom"/>
</dbReference>
<sequence>MTAMRSLRDDIIDSPVSVGLARARTFTRVWQANEGAPWIVAKAMALREHLRTVPLFVREHDRLAGSISERPGAMPVFVELGIAENTGYT</sequence>
<evidence type="ECO:0000259" key="1">
    <source>
        <dbReference type="PROSITE" id="PS51554"/>
    </source>
</evidence>
<dbReference type="AlphaFoldDB" id="A0A0F9GIG1"/>
<feature type="non-terminal residue" evidence="2">
    <location>
        <position position="89"/>
    </location>
</feature>
<comment type="caution">
    <text evidence="2">The sequence shown here is derived from an EMBL/GenBank/DDBJ whole genome shotgun (WGS) entry which is preliminary data.</text>
</comment>
<dbReference type="SUPFAM" id="SSF51998">
    <property type="entry name" value="PFL-like glycyl radical enzymes"/>
    <property type="match status" value="1"/>
</dbReference>